<dbReference type="KEGG" id="wna:KA717_37915"/>
<dbReference type="Pfam" id="PF10718">
    <property type="entry name" value="Ycf34"/>
    <property type="match status" value="1"/>
</dbReference>
<sequence>MCICVNCHYVDRCVTYHAVEQQHQQPHLTESPDFDPIEPSINVNIRPQSDYIEMEWDVVGCESFLQEMGKWLKLRPGEPVPT</sequence>
<dbReference type="Proteomes" id="UP001065613">
    <property type="component" value="Chromosome"/>
</dbReference>
<protein>
    <submittedName>
        <fullName evidence="1">Ycf34 family protein</fullName>
    </submittedName>
</protein>
<accession>A0A977KWA6</accession>
<reference evidence="1" key="1">
    <citation type="submission" date="2021-04" db="EMBL/GenBank/DDBJ databases">
        <title>Genome sequence of Woronichinia naegeliana from Washington state freshwater lake bloom.</title>
        <authorList>
            <person name="Dreher T.W."/>
        </authorList>
    </citation>
    <scope>NUCLEOTIDE SEQUENCE</scope>
    <source>
        <strain evidence="1">WA131</strain>
    </source>
</reference>
<dbReference type="EMBL" id="CP073041">
    <property type="protein sequence ID" value="UXE61113.1"/>
    <property type="molecule type" value="Genomic_DNA"/>
</dbReference>
<organism evidence="1">
    <name type="scientific">Woronichinia naegeliana WA131</name>
    <dbReference type="NCBI Taxonomy" id="2824559"/>
    <lineage>
        <taxon>Bacteria</taxon>
        <taxon>Bacillati</taxon>
        <taxon>Cyanobacteriota</taxon>
        <taxon>Cyanophyceae</taxon>
        <taxon>Synechococcales</taxon>
        <taxon>Coelosphaeriaceae</taxon>
        <taxon>Woronichinia</taxon>
    </lineage>
</organism>
<name>A0A977KWA6_9CYAN</name>
<gene>
    <name evidence="1" type="ORF">KA717_37915</name>
</gene>
<dbReference type="AlphaFoldDB" id="A0A977KWA6"/>
<proteinExistence type="predicted"/>
<dbReference type="InterPro" id="IPR019656">
    <property type="entry name" value="Uncharacterised_Ycf34"/>
</dbReference>
<evidence type="ECO:0000313" key="1">
    <source>
        <dbReference type="EMBL" id="UXE61113.1"/>
    </source>
</evidence>